<organism evidence="2 3">
    <name type="scientific">Sporothrix brasiliensis 5110</name>
    <dbReference type="NCBI Taxonomy" id="1398154"/>
    <lineage>
        <taxon>Eukaryota</taxon>
        <taxon>Fungi</taxon>
        <taxon>Dikarya</taxon>
        <taxon>Ascomycota</taxon>
        <taxon>Pezizomycotina</taxon>
        <taxon>Sordariomycetes</taxon>
        <taxon>Sordariomycetidae</taxon>
        <taxon>Ophiostomatales</taxon>
        <taxon>Ophiostomataceae</taxon>
        <taxon>Sporothrix</taxon>
    </lineage>
</organism>
<reference evidence="2 3" key="1">
    <citation type="journal article" date="2014" name="BMC Genomics">
        <title>Comparative genomics of the major fungal agents of human and animal Sporotrichosis: Sporothrix schenckii and Sporothrix brasiliensis.</title>
        <authorList>
            <person name="Teixeira M.M."/>
            <person name="de Almeida L.G."/>
            <person name="Kubitschek-Barreira P."/>
            <person name="Alves F.L."/>
            <person name="Kioshima E.S."/>
            <person name="Abadio A.K."/>
            <person name="Fernandes L."/>
            <person name="Derengowski L.S."/>
            <person name="Ferreira K.S."/>
            <person name="Souza R.C."/>
            <person name="Ruiz J.C."/>
            <person name="de Andrade N.C."/>
            <person name="Paes H.C."/>
            <person name="Nicola A.M."/>
            <person name="Albuquerque P."/>
            <person name="Gerber A.L."/>
            <person name="Martins V.P."/>
            <person name="Peconick L.D."/>
            <person name="Neto A.V."/>
            <person name="Chaucanez C.B."/>
            <person name="Silva P.A."/>
            <person name="Cunha O.L."/>
            <person name="de Oliveira F.F."/>
            <person name="dos Santos T.C."/>
            <person name="Barros A.L."/>
            <person name="Soares M.A."/>
            <person name="de Oliveira L.M."/>
            <person name="Marini M.M."/>
            <person name="Villalobos-Duno H."/>
            <person name="Cunha M.M."/>
            <person name="de Hoog S."/>
            <person name="da Silveira J.F."/>
            <person name="Henrissat B."/>
            <person name="Nino-Vega G.A."/>
            <person name="Cisalpino P.S."/>
            <person name="Mora-Montes H.M."/>
            <person name="Almeida S.R."/>
            <person name="Stajich J.E."/>
            <person name="Lopes-Bezerra L.M."/>
            <person name="Vasconcelos A.T."/>
            <person name="Felipe M.S."/>
        </authorList>
    </citation>
    <scope>NUCLEOTIDE SEQUENCE [LARGE SCALE GENOMIC DNA]</scope>
    <source>
        <strain evidence="2 3">5110</strain>
    </source>
</reference>
<evidence type="ECO:0000313" key="3">
    <source>
        <dbReference type="Proteomes" id="UP000031575"/>
    </source>
</evidence>
<dbReference type="Proteomes" id="UP000031575">
    <property type="component" value="Unassembled WGS sequence"/>
</dbReference>
<sequence length="158" mass="16870">MPAATNEDAMQRLSRIEALLEHQGELLQRLLDRETNNSSTALAHDTAVKPPDPLLVPPVPVSATSTSDLDSSKTLGSSTTSPLHLFPWRVDGYPSPGAGTSDDQQQQAVHDARASNTTAPAPTFSFSNDLYSFLSSTNSFVTDDNAPISSFNSLPSIE</sequence>
<feature type="compositionally biased region" description="Pro residues" evidence="1">
    <location>
        <begin position="50"/>
        <end position="60"/>
    </location>
</feature>
<feature type="compositionally biased region" description="Low complexity" evidence="1">
    <location>
        <begin position="61"/>
        <end position="81"/>
    </location>
</feature>
<gene>
    <name evidence="2" type="ORF">SPBR_05384</name>
</gene>
<dbReference type="VEuPathDB" id="FungiDB:SPBR_05384"/>
<proteinExistence type="predicted"/>
<dbReference type="RefSeq" id="XP_040615320.1">
    <property type="nucleotide sequence ID" value="XM_040763661.1"/>
</dbReference>
<name>A0A0C2IK05_9PEZI</name>
<protein>
    <submittedName>
        <fullName evidence="2">Uncharacterized protein</fullName>
    </submittedName>
</protein>
<comment type="caution">
    <text evidence="2">The sequence shown here is derived from an EMBL/GenBank/DDBJ whole genome shotgun (WGS) entry which is preliminary data.</text>
</comment>
<dbReference type="GeneID" id="63678582"/>
<dbReference type="HOGENOM" id="CLU_1670529_0_0_1"/>
<feature type="compositionally biased region" description="Polar residues" evidence="1">
    <location>
        <begin position="101"/>
        <end position="122"/>
    </location>
</feature>
<keyword evidence="3" id="KW-1185">Reference proteome</keyword>
<evidence type="ECO:0000313" key="2">
    <source>
        <dbReference type="EMBL" id="KIH87310.1"/>
    </source>
</evidence>
<dbReference type="AlphaFoldDB" id="A0A0C2IK05"/>
<feature type="region of interest" description="Disordered" evidence="1">
    <location>
        <begin position="37"/>
        <end position="122"/>
    </location>
</feature>
<dbReference type="EMBL" id="AWTV01000010">
    <property type="protein sequence ID" value="KIH87310.1"/>
    <property type="molecule type" value="Genomic_DNA"/>
</dbReference>
<accession>A0A0C2IK05</accession>
<evidence type="ECO:0000256" key="1">
    <source>
        <dbReference type="SAM" id="MobiDB-lite"/>
    </source>
</evidence>